<name>A0A3Q8XMZ5_9HYPH</name>
<dbReference type="Pfam" id="PF05088">
    <property type="entry name" value="Bac_GDH_CD"/>
    <property type="match status" value="1"/>
</dbReference>
<dbReference type="GO" id="GO:0004069">
    <property type="term" value="F:L-aspartate:2-oxoglutarate aminotransferase activity"/>
    <property type="evidence" value="ECO:0007669"/>
    <property type="project" value="InterPro"/>
</dbReference>
<dbReference type="Pfam" id="PF21075">
    <property type="entry name" value="GDH_ACT1"/>
    <property type="match status" value="1"/>
</dbReference>
<dbReference type="SUPFAM" id="SSF51735">
    <property type="entry name" value="NAD(P)-binding Rossmann-fold domains"/>
    <property type="match status" value="1"/>
</dbReference>
<dbReference type="InterPro" id="IPR007780">
    <property type="entry name" value="NAD_Glu_DH_bac"/>
</dbReference>
<dbReference type="KEGG" id="abaw:D5400_02735"/>
<proteinExistence type="predicted"/>
<protein>
    <submittedName>
        <fullName evidence="8">NAD-glutamate dehydrogenase</fullName>
    </submittedName>
</protein>
<evidence type="ECO:0000256" key="2">
    <source>
        <dbReference type="SAM" id="Coils"/>
    </source>
</evidence>
<dbReference type="Pfam" id="PF21076">
    <property type="entry name" value="GDH_ACT2"/>
    <property type="match status" value="1"/>
</dbReference>
<evidence type="ECO:0000259" key="3">
    <source>
        <dbReference type="Pfam" id="PF05088"/>
    </source>
</evidence>
<dbReference type="GO" id="GO:0004352">
    <property type="term" value="F:glutamate dehydrogenase (NAD+) activity"/>
    <property type="evidence" value="ECO:0007669"/>
    <property type="project" value="InterPro"/>
</dbReference>
<dbReference type="Pfam" id="PF21077">
    <property type="entry name" value="GDH_ACT3"/>
    <property type="match status" value="1"/>
</dbReference>
<feature type="domain" description="NAD-glutamate dehydrogenase N-terminal ACT1" evidence="5">
    <location>
        <begin position="33"/>
        <end position="164"/>
    </location>
</feature>
<evidence type="ECO:0000259" key="7">
    <source>
        <dbReference type="Pfam" id="PF21077"/>
    </source>
</evidence>
<evidence type="ECO:0000256" key="1">
    <source>
        <dbReference type="ARBA" id="ARBA00023002"/>
    </source>
</evidence>
<dbReference type="InterPro" id="IPR049062">
    <property type="entry name" value="NAD_Glu_DH_ACT2"/>
</dbReference>
<dbReference type="Pfam" id="PF21073">
    <property type="entry name" value="GDH_HM1"/>
    <property type="match status" value="1"/>
</dbReference>
<feature type="domain" description="NAD-glutamate dehydrogenase ACT2" evidence="6">
    <location>
        <begin position="399"/>
        <end position="488"/>
    </location>
</feature>
<sequence length="1599" mass="176748">MAFRKNPKRDRKLAAIKLVLDAQEKPFIDPVVLYGRAASDDLAHYSDADLAAMAIHARSEIAAFEDHAARITIANPEGLSVEGQAVSVLSVTDRNMPFLYDSVIGAVAASHRTLFLAVHPILDTRNLDRIQLVTGTSDCPQDKRVSHIQVHLPALSSAEAERLIANLREVLDQVHAAVGDWRPMLDKLERAMATMKRAKTTARADERREALAFLDWLREGNFTFLGMRDYVYSADSGEAKVERAAEDGIGILADPDMRVLRLGKDHVTTTPEIVAFLEGPDWLIVTKANTRSQVHRRAYMDYIGVKLFDEAGEVSGELRIVGLFTSTAYTRSVTEIPLLRTKVEAVVDKLGFDPESHSGKMLFNTLESYPRDDLFQIDIDTLVDYCVQINELSDRPRVRVLARIDRFDRFVSVIVYVPRDQYDSDVRERIGAALAERFDGHVSAYYPAFPEGNLARVHFIIGRRGGKTPRVAQDKLEQDIRTIVTRWEDRFAMEKAPDAPRLDVSQAYRERFTPSEALGDLDRILRCTKPGGIAIDLMASREGDPDRMTLKIFHAQEAVALSRRVPLLENLGFRVISERTFDVRVQAHGAEPALVVLHEMELAPAAGGQAPTGERLDMVENAFLKAWHGDVDNDAFNMLVLGAGLDARRVVVLRAYARYLRQLGSAYSQTYIAGTLGRYPEIASLLYQLFEARFALDQALDRREKQVAVLRKKIATALEAVARLEDDRILRRYENAIMATLRTNYFQIEEDGEPRRTLAFKVNPRALDAAPAPRPFREIFVYGSEVEGVHMRFGPVARGGLRWSDRPEDYRTEVLGLVKAQQVKNAVIVPVGAKGGFFPKHLPETGDRNAIFEAGKSAYKTFIRTLLSVTDNIDGDAVVPPQDVVRHDGDDPYFVVAADKGTATFSDTANAISQEQGFWLDDAFASGGSAGYDHKKMGITARGAWETVKRHFREMNIDIQSTPFSVAGVGDMSGDVFGNGMLLSKHIRLIAAFDHRDIFIDPDPDTAASFNERQRLFNLSRSSWQDYDRARLSKGGMIVSRSEKSVKLTPEAARAIGLATTIASPPEIMTAILKAQVDLLWFGGIGTYVKAAEENDADVGDRANDAIRIAATEVGAKVIGEGANLGVTQRGRIAYALAGGRCNSDAIDNSAGVNSSDVEVNIKIALASAMRQEKLTRTDRNRLLVSMTDDVARLVLRNNYLQSLAISLQERAGADASPQLAELMDGMERAGRLDRKVETLPDRQLFEERQRNGKPLTRPEIGVLLSYAKIGLFDDLMASSLPADAYFIPTLKSYFPKRMQRDFADEIAGHRLNEEIVATELANAVINRGGPAFVSMFADIGGAMPGDVVRAFVIARDGLELEALYDRIDALDGKIDGKDQNTLYAAVSFALAMATGRILRGMDRSQPLSDKVAAIRDAARALKPTIEQALSPFLREETVGQRESFEQIGAPADLARDLALLQTLVLVPEIEEIARACGVDLKKASRQFFAVNDIFRIGRIEAAALRIDDRDRYATLALARNLNAIHAARRSITTAAISGFADDRNPVEAWIASDRIRVERLRDQIMALAEDSAFDMSRLTVAAGMLSDVAPQGRQPAGA</sequence>
<dbReference type="PANTHER" id="PTHR43403:SF1">
    <property type="entry name" value="NAD-SPECIFIC GLUTAMATE DEHYDROGENASE"/>
    <property type="match status" value="1"/>
</dbReference>
<dbReference type="InterPro" id="IPR046346">
    <property type="entry name" value="Aminoacid_DH-like_N_sf"/>
</dbReference>
<keyword evidence="2" id="KW-0175">Coiled coil</keyword>
<dbReference type="InterPro" id="IPR036291">
    <property type="entry name" value="NAD(P)-bd_dom_sf"/>
</dbReference>
<feature type="domain" description="NAD-glutamate dehydrogenase catalytic" evidence="3">
    <location>
        <begin position="714"/>
        <end position="1208"/>
    </location>
</feature>
<organism evidence="8 9">
    <name type="scientific">Georhizobium profundi</name>
    <dbReference type="NCBI Taxonomy" id="2341112"/>
    <lineage>
        <taxon>Bacteria</taxon>
        <taxon>Pseudomonadati</taxon>
        <taxon>Pseudomonadota</taxon>
        <taxon>Alphaproteobacteria</taxon>
        <taxon>Hyphomicrobiales</taxon>
        <taxon>Rhizobiaceae</taxon>
        <taxon>Georhizobium</taxon>
    </lineage>
</organism>
<evidence type="ECO:0000259" key="6">
    <source>
        <dbReference type="Pfam" id="PF21076"/>
    </source>
</evidence>
<dbReference type="Gene3D" id="3.40.50.720">
    <property type="entry name" value="NAD(P)-binding Rossmann-like Domain"/>
    <property type="match status" value="1"/>
</dbReference>
<dbReference type="OrthoDB" id="9758052at2"/>
<dbReference type="SUPFAM" id="SSF53223">
    <property type="entry name" value="Aminoacid dehydrogenase-like, N-terminal domain"/>
    <property type="match status" value="1"/>
</dbReference>
<dbReference type="EMBL" id="CP032509">
    <property type="protein sequence ID" value="AZN70335.1"/>
    <property type="molecule type" value="Genomic_DNA"/>
</dbReference>
<feature type="domain" description="NAD-glutamate dehydrogenase ACT3" evidence="7">
    <location>
        <begin position="533"/>
        <end position="609"/>
    </location>
</feature>
<dbReference type="InterPro" id="IPR028971">
    <property type="entry name" value="NAD-GDH_cat"/>
</dbReference>
<dbReference type="InterPro" id="IPR048381">
    <property type="entry name" value="GDH_C"/>
</dbReference>
<dbReference type="InterPro" id="IPR049064">
    <property type="entry name" value="NAD_Glu_DH_ACT3"/>
</dbReference>
<dbReference type="RefSeq" id="WP_126007426.1">
    <property type="nucleotide sequence ID" value="NZ_CP032509.1"/>
</dbReference>
<dbReference type="Proteomes" id="UP000268192">
    <property type="component" value="Chromosome"/>
</dbReference>
<dbReference type="GO" id="GO:0006538">
    <property type="term" value="P:L-glutamate catabolic process"/>
    <property type="evidence" value="ECO:0007669"/>
    <property type="project" value="InterPro"/>
</dbReference>
<dbReference type="PANTHER" id="PTHR43403">
    <property type="entry name" value="NAD-SPECIFIC GLUTAMATE DEHYDROGENASE"/>
    <property type="match status" value="1"/>
</dbReference>
<evidence type="ECO:0000259" key="4">
    <source>
        <dbReference type="Pfam" id="PF21074"/>
    </source>
</evidence>
<keyword evidence="1" id="KW-0560">Oxidoreductase</keyword>
<gene>
    <name evidence="8" type="ORF">D5400_02735</name>
</gene>
<dbReference type="Pfam" id="PF21078">
    <property type="entry name" value="GDH_HM3"/>
    <property type="match status" value="1"/>
</dbReference>
<feature type="domain" description="NAD-specific glutamate dehydrogenase C-terminal" evidence="4">
    <location>
        <begin position="1253"/>
        <end position="1587"/>
    </location>
</feature>
<dbReference type="InterPro" id="IPR049056">
    <property type="entry name" value="NAD_Glu_DH_HM3"/>
</dbReference>
<reference evidence="8 9" key="1">
    <citation type="submission" date="2018-09" db="EMBL/GenBank/DDBJ databases">
        <title>Marinorhizobium profundi gen. nov., sp. nov., isolated from a deep-sea sediment sample from the New Britain Trench and proposal of Marinorhizobiaceae fam. nov. in the order Rhizobiales of the class Alphaproteobacteria.</title>
        <authorList>
            <person name="Cao J."/>
        </authorList>
    </citation>
    <scope>NUCLEOTIDE SEQUENCE [LARGE SCALE GENOMIC DNA]</scope>
    <source>
        <strain evidence="8 9">WS11</strain>
    </source>
</reference>
<feature type="coiled-coil region" evidence="2">
    <location>
        <begin position="157"/>
        <end position="208"/>
    </location>
</feature>
<dbReference type="InterPro" id="IPR024727">
    <property type="entry name" value="NAD_Glu_DH_N_ACT1"/>
</dbReference>
<keyword evidence="9" id="KW-1185">Reference proteome</keyword>
<evidence type="ECO:0000313" key="9">
    <source>
        <dbReference type="Proteomes" id="UP000268192"/>
    </source>
</evidence>
<evidence type="ECO:0000259" key="5">
    <source>
        <dbReference type="Pfam" id="PF21075"/>
    </source>
</evidence>
<accession>A0A3Q8XMZ5</accession>
<dbReference type="PIRSF" id="PIRSF036761">
    <property type="entry name" value="GDH_Mll4104"/>
    <property type="match status" value="1"/>
</dbReference>
<evidence type="ECO:0000313" key="8">
    <source>
        <dbReference type="EMBL" id="AZN70335.1"/>
    </source>
</evidence>
<dbReference type="InterPro" id="IPR049059">
    <property type="entry name" value="NAD_Glu_DH_HM1"/>
</dbReference>
<dbReference type="Pfam" id="PF21074">
    <property type="entry name" value="GDH_C"/>
    <property type="match status" value="1"/>
</dbReference>